<feature type="compositionally biased region" description="Polar residues" evidence="12">
    <location>
        <begin position="280"/>
        <end position="298"/>
    </location>
</feature>
<reference evidence="16" key="3">
    <citation type="submission" date="2015-06" db="UniProtKB">
        <authorList>
            <consortium name="EnsemblMetazoa"/>
        </authorList>
    </citation>
    <scope>IDENTIFICATION</scope>
</reference>
<proteinExistence type="inferred from homology"/>
<dbReference type="PRINTS" id="PR01101">
    <property type="entry name" value="5HTRECEPTOR"/>
</dbReference>
<feature type="region of interest" description="Disordered" evidence="12">
    <location>
        <begin position="263"/>
        <end position="308"/>
    </location>
</feature>
<evidence type="ECO:0000256" key="13">
    <source>
        <dbReference type="SAM" id="Phobius"/>
    </source>
</evidence>
<feature type="transmembrane region" description="Helical" evidence="13">
    <location>
        <begin position="319"/>
        <end position="340"/>
    </location>
</feature>
<dbReference type="GO" id="GO:0005886">
    <property type="term" value="C:plasma membrane"/>
    <property type="evidence" value="ECO:0007669"/>
    <property type="project" value="UniProtKB-SubCell"/>
</dbReference>
<evidence type="ECO:0000256" key="1">
    <source>
        <dbReference type="ARBA" id="ARBA00004651"/>
    </source>
</evidence>
<feature type="transmembrane region" description="Helical" evidence="13">
    <location>
        <begin position="12"/>
        <end position="36"/>
    </location>
</feature>
<evidence type="ECO:0000256" key="5">
    <source>
        <dbReference type="ARBA" id="ARBA00023040"/>
    </source>
</evidence>
<dbReference type="Proteomes" id="UP000014760">
    <property type="component" value="Unassembled WGS sequence"/>
</dbReference>
<evidence type="ECO:0000256" key="12">
    <source>
        <dbReference type="SAM" id="MobiDB-lite"/>
    </source>
</evidence>
<dbReference type="SUPFAM" id="SSF81321">
    <property type="entry name" value="Family A G protein-coupled receptor-like"/>
    <property type="match status" value="1"/>
</dbReference>
<keyword evidence="2" id="KW-1003">Cell membrane</keyword>
<evidence type="ECO:0000256" key="11">
    <source>
        <dbReference type="RuleBase" id="RU000688"/>
    </source>
</evidence>
<dbReference type="Pfam" id="PF00001">
    <property type="entry name" value="7tm_1"/>
    <property type="match status" value="1"/>
</dbReference>
<dbReference type="PRINTS" id="PR00237">
    <property type="entry name" value="GPCRRHODOPSN"/>
</dbReference>
<keyword evidence="17" id="KW-1185">Reference proteome</keyword>
<dbReference type="HOGENOM" id="CLU_009579_11_1_1"/>
<dbReference type="AlphaFoldDB" id="R7UP08"/>
<sequence length="406" mass="45438">MEPYSFSHLLANAIVLGTMILATVIGNVFVIAAVILERNLHNVANYLIASLAVADLMVAALVMPLAAVNEVSKQWFLGPEICDMFVSFDVLCCTSSILHLVCISLDRYWAVTRVDYIHNRSASRILVMIALSWAISASISIPPLFGWKDEKHLDKTGECLISQDLGYTVFSTLGAFYLPLSLMIIIYIKIFQAARSRIRKKHFKKSAPKKQLLLRRSPPGSTTDTTALTSSATPLAPSPGHNTECSNGSCVSESVANDANRNNKLLTVSPPPTPNKEPEQNSSWIDLTKVNKTQLQSPKSKRTKEKIEQKRERKAARTLAIITGSFIVCWLPFFIIALVRPFCGDLCHYPDILMSIIGWLGYFNSLLNPIIYTIFNPDFRSAFRKILFGKYRNQQRRHCGGPPYRR</sequence>
<evidence type="ECO:0000256" key="2">
    <source>
        <dbReference type="ARBA" id="ARBA00022475"/>
    </source>
</evidence>
<dbReference type="GO" id="GO:0004993">
    <property type="term" value="F:G protein-coupled serotonin receptor activity"/>
    <property type="evidence" value="ECO:0007669"/>
    <property type="project" value="InterPro"/>
</dbReference>
<dbReference type="PROSITE" id="PS50262">
    <property type="entry name" value="G_PROTEIN_RECEP_F1_2"/>
    <property type="match status" value="1"/>
</dbReference>
<dbReference type="GO" id="GO:0071880">
    <property type="term" value="P:adenylate cyclase-activating adrenergic receptor signaling pathway"/>
    <property type="evidence" value="ECO:0007669"/>
    <property type="project" value="TreeGrafter"/>
</dbReference>
<feature type="transmembrane region" description="Helical" evidence="13">
    <location>
        <begin position="125"/>
        <end position="145"/>
    </location>
</feature>
<dbReference type="EMBL" id="KB299568">
    <property type="protein sequence ID" value="ELU07848.1"/>
    <property type="molecule type" value="Genomic_DNA"/>
</dbReference>
<dbReference type="InterPro" id="IPR000276">
    <property type="entry name" value="GPCR_Rhodpsn"/>
</dbReference>
<dbReference type="STRING" id="283909.R7UP08"/>
<comment type="subcellular location">
    <subcellularLocation>
        <location evidence="1">Cell membrane</location>
        <topology evidence="1">Multi-pass membrane protein</topology>
    </subcellularLocation>
</comment>
<evidence type="ECO:0000256" key="4">
    <source>
        <dbReference type="ARBA" id="ARBA00022989"/>
    </source>
</evidence>
<dbReference type="PANTHER" id="PTHR24248">
    <property type="entry name" value="ADRENERGIC RECEPTOR-RELATED G-PROTEIN COUPLED RECEPTOR"/>
    <property type="match status" value="1"/>
</dbReference>
<dbReference type="PANTHER" id="PTHR24248:SF200">
    <property type="entry name" value="5-HYDROXYTRYPTAMINE RECEPTOR 1B-LIKE ISOFORM X1"/>
    <property type="match status" value="1"/>
</dbReference>
<keyword evidence="6 13" id="KW-0472">Membrane</keyword>
<evidence type="ECO:0000259" key="14">
    <source>
        <dbReference type="PROSITE" id="PS50262"/>
    </source>
</evidence>
<dbReference type="OMA" id="CEIHPAV"/>
<evidence type="ECO:0000256" key="10">
    <source>
        <dbReference type="ARBA" id="ARBA00023224"/>
    </source>
</evidence>
<dbReference type="CDD" id="cd15331">
    <property type="entry name" value="7tmA_5-HT1A_invertebrates"/>
    <property type="match status" value="1"/>
</dbReference>
<protein>
    <recommendedName>
        <fullName evidence="14">G-protein coupled receptors family 1 profile domain-containing protein</fullName>
    </recommendedName>
</protein>
<dbReference type="Gene3D" id="1.20.1070.10">
    <property type="entry name" value="Rhodopsin 7-helix transmembrane proteins"/>
    <property type="match status" value="1"/>
</dbReference>
<comment type="similarity">
    <text evidence="11">Belongs to the G-protein coupled receptor 1 family.</text>
</comment>
<keyword evidence="9" id="KW-0325">Glycoprotein</keyword>
<dbReference type="InterPro" id="IPR002231">
    <property type="entry name" value="5HT_rcpt"/>
</dbReference>
<evidence type="ECO:0000256" key="8">
    <source>
        <dbReference type="ARBA" id="ARBA00023170"/>
    </source>
</evidence>
<accession>R7UP08</accession>
<feature type="transmembrane region" description="Helical" evidence="13">
    <location>
        <begin position="43"/>
        <end position="65"/>
    </location>
</feature>
<evidence type="ECO:0000256" key="3">
    <source>
        <dbReference type="ARBA" id="ARBA00022692"/>
    </source>
</evidence>
<evidence type="ECO:0000256" key="6">
    <source>
        <dbReference type="ARBA" id="ARBA00023136"/>
    </source>
</evidence>
<dbReference type="FunCoup" id="R7UP08">
    <property type="interactions" value="188"/>
</dbReference>
<dbReference type="InterPro" id="IPR017452">
    <property type="entry name" value="GPCR_Rhodpsn_7TM"/>
</dbReference>
<evidence type="ECO:0000256" key="7">
    <source>
        <dbReference type="ARBA" id="ARBA00023157"/>
    </source>
</evidence>
<feature type="transmembrane region" description="Helical" evidence="13">
    <location>
        <begin position="85"/>
        <end position="105"/>
    </location>
</feature>
<keyword evidence="4 13" id="KW-1133">Transmembrane helix</keyword>
<feature type="domain" description="G-protein coupled receptors family 1 profile" evidence="14">
    <location>
        <begin position="26"/>
        <end position="372"/>
    </location>
</feature>
<reference evidence="17" key="1">
    <citation type="submission" date="2012-12" db="EMBL/GenBank/DDBJ databases">
        <authorList>
            <person name="Hellsten U."/>
            <person name="Grimwood J."/>
            <person name="Chapman J.A."/>
            <person name="Shapiro H."/>
            <person name="Aerts A."/>
            <person name="Otillar R.P."/>
            <person name="Terry A.Y."/>
            <person name="Boore J.L."/>
            <person name="Simakov O."/>
            <person name="Marletaz F."/>
            <person name="Cho S.-J."/>
            <person name="Edsinger-Gonzales E."/>
            <person name="Havlak P."/>
            <person name="Kuo D.-H."/>
            <person name="Larsson T."/>
            <person name="Lv J."/>
            <person name="Arendt D."/>
            <person name="Savage R."/>
            <person name="Osoegawa K."/>
            <person name="de Jong P."/>
            <person name="Lindberg D.R."/>
            <person name="Seaver E.C."/>
            <person name="Weisblat D.A."/>
            <person name="Putnam N.H."/>
            <person name="Grigoriev I.V."/>
            <person name="Rokhsar D.S."/>
        </authorList>
    </citation>
    <scope>NUCLEOTIDE SEQUENCE</scope>
    <source>
        <strain evidence="17">I ESC-2004</strain>
    </source>
</reference>
<dbReference type="EMBL" id="AMQN01006927">
    <property type="status" value="NOT_ANNOTATED_CDS"/>
    <property type="molecule type" value="Genomic_DNA"/>
</dbReference>
<evidence type="ECO:0000313" key="17">
    <source>
        <dbReference type="Proteomes" id="UP000014760"/>
    </source>
</evidence>
<feature type="compositionally biased region" description="Low complexity" evidence="12">
    <location>
        <begin position="218"/>
        <end position="240"/>
    </location>
</feature>
<feature type="transmembrane region" description="Helical" evidence="13">
    <location>
        <begin position="165"/>
        <end position="191"/>
    </location>
</feature>
<dbReference type="SMART" id="SM01381">
    <property type="entry name" value="7TM_GPCR_Srsx"/>
    <property type="match status" value="1"/>
</dbReference>
<organism evidence="15">
    <name type="scientific">Capitella teleta</name>
    <name type="common">Polychaete worm</name>
    <dbReference type="NCBI Taxonomy" id="283909"/>
    <lineage>
        <taxon>Eukaryota</taxon>
        <taxon>Metazoa</taxon>
        <taxon>Spiralia</taxon>
        <taxon>Lophotrochozoa</taxon>
        <taxon>Annelida</taxon>
        <taxon>Polychaeta</taxon>
        <taxon>Sedentaria</taxon>
        <taxon>Scolecida</taxon>
        <taxon>Capitellidae</taxon>
        <taxon>Capitella</taxon>
    </lineage>
</organism>
<dbReference type="GO" id="GO:0043410">
    <property type="term" value="P:positive regulation of MAPK cascade"/>
    <property type="evidence" value="ECO:0007669"/>
    <property type="project" value="TreeGrafter"/>
</dbReference>
<keyword evidence="8 11" id="KW-0675">Receptor</keyword>
<gene>
    <name evidence="15" type="ORF">CAPTEDRAFT_121888</name>
</gene>
<feature type="transmembrane region" description="Helical" evidence="13">
    <location>
        <begin position="352"/>
        <end position="375"/>
    </location>
</feature>
<dbReference type="EnsemblMetazoa" id="CapteT121888">
    <property type="protein sequence ID" value="CapteP121888"/>
    <property type="gene ID" value="CapteG121888"/>
</dbReference>
<evidence type="ECO:0000313" key="15">
    <source>
        <dbReference type="EMBL" id="ELU07848.1"/>
    </source>
</evidence>
<dbReference type="PROSITE" id="PS00237">
    <property type="entry name" value="G_PROTEIN_RECEP_F1_1"/>
    <property type="match status" value="1"/>
</dbReference>
<dbReference type="OrthoDB" id="5956310at2759"/>
<reference evidence="15 17" key="2">
    <citation type="journal article" date="2013" name="Nature">
        <title>Insights into bilaterian evolution from three spiralian genomes.</title>
        <authorList>
            <person name="Simakov O."/>
            <person name="Marletaz F."/>
            <person name="Cho S.J."/>
            <person name="Edsinger-Gonzales E."/>
            <person name="Havlak P."/>
            <person name="Hellsten U."/>
            <person name="Kuo D.H."/>
            <person name="Larsson T."/>
            <person name="Lv J."/>
            <person name="Arendt D."/>
            <person name="Savage R."/>
            <person name="Osoegawa K."/>
            <person name="de Jong P."/>
            <person name="Grimwood J."/>
            <person name="Chapman J.A."/>
            <person name="Shapiro H."/>
            <person name="Aerts A."/>
            <person name="Otillar R.P."/>
            <person name="Terry A.Y."/>
            <person name="Boore J.L."/>
            <person name="Grigoriev I.V."/>
            <person name="Lindberg D.R."/>
            <person name="Seaver E.C."/>
            <person name="Weisblat D.A."/>
            <person name="Putnam N.H."/>
            <person name="Rokhsar D.S."/>
        </authorList>
    </citation>
    <scope>NUCLEOTIDE SEQUENCE</scope>
    <source>
        <strain evidence="15 17">I ESC-2004</strain>
    </source>
</reference>
<keyword evidence="3 11" id="KW-0812">Transmembrane</keyword>
<keyword evidence="7" id="KW-1015">Disulfide bond</keyword>
<name>R7UP08_CAPTE</name>
<evidence type="ECO:0000256" key="9">
    <source>
        <dbReference type="ARBA" id="ARBA00023180"/>
    </source>
</evidence>
<feature type="region of interest" description="Disordered" evidence="12">
    <location>
        <begin position="202"/>
        <end position="249"/>
    </location>
</feature>
<evidence type="ECO:0000313" key="16">
    <source>
        <dbReference type="EnsemblMetazoa" id="CapteP121888"/>
    </source>
</evidence>
<keyword evidence="5 11" id="KW-0297">G-protein coupled receptor</keyword>
<keyword evidence="10 11" id="KW-0807">Transducer</keyword>